<dbReference type="RefSeq" id="WP_344914027.1">
    <property type="nucleotide sequence ID" value="NZ_BAABAQ010000001.1"/>
</dbReference>
<dbReference type="EMBL" id="BAABAQ010000001">
    <property type="protein sequence ID" value="GAA4180151.1"/>
    <property type="molecule type" value="Genomic_DNA"/>
</dbReference>
<feature type="region of interest" description="Disordered" evidence="1">
    <location>
        <begin position="117"/>
        <end position="174"/>
    </location>
</feature>
<evidence type="ECO:0000313" key="3">
    <source>
        <dbReference type="Proteomes" id="UP001501251"/>
    </source>
</evidence>
<organism evidence="2 3">
    <name type="scientific">Streptosporangium oxazolinicum</name>
    <dbReference type="NCBI Taxonomy" id="909287"/>
    <lineage>
        <taxon>Bacteria</taxon>
        <taxon>Bacillati</taxon>
        <taxon>Actinomycetota</taxon>
        <taxon>Actinomycetes</taxon>
        <taxon>Streptosporangiales</taxon>
        <taxon>Streptosporangiaceae</taxon>
        <taxon>Streptosporangium</taxon>
    </lineage>
</organism>
<comment type="caution">
    <text evidence="2">The sequence shown here is derived from an EMBL/GenBank/DDBJ whole genome shotgun (WGS) entry which is preliminary data.</text>
</comment>
<evidence type="ECO:0008006" key="4">
    <source>
        <dbReference type="Google" id="ProtNLM"/>
    </source>
</evidence>
<name>A0ABP8A941_9ACTN</name>
<proteinExistence type="predicted"/>
<evidence type="ECO:0000256" key="1">
    <source>
        <dbReference type="SAM" id="MobiDB-lite"/>
    </source>
</evidence>
<keyword evidence="3" id="KW-1185">Reference proteome</keyword>
<feature type="compositionally biased region" description="Low complexity" evidence="1">
    <location>
        <begin position="136"/>
        <end position="174"/>
    </location>
</feature>
<accession>A0ABP8A941</accession>
<reference evidence="3" key="1">
    <citation type="journal article" date="2019" name="Int. J. Syst. Evol. Microbiol.">
        <title>The Global Catalogue of Microorganisms (GCM) 10K type strain sequencing project: providing services to taxonomists for standard genome sequencing and annotation.</title>
        <authorList>
            <consortium name="The Broad Institute Genomics Platform"/>
            <consortium name="The Broad Institute Genome Sequencing Center for Infectious Disease"/>
            <person name="Wu L."/>
            <person name="Ma J."/>
        </authorList>
    </citation>
    <scope>NUCLEOTIDE SEQUENCE [LARGE SCALE GENOMIC DNA]</scope>
    <source>
        <strain evidence="3">JCM 17388</strain>
    </source>
</reference>
<dbReference type="Proteomes" id="UP001501251">
    <property type="component" value="Unassembled WGS sequence"/>
</dbReference>
<gene>
    <name evidence="2" type="ORF">GCM10022252_02600</name>
</gene>
<sequence>MPITNEVKRLAESKPFYAFAGAGDFAVEKLLELPEHIQKLQGRREEIREAAKDLPVRARQLAGRAEGYAKDFPVKARDYADQIAGRANELYEEFATRGRKVVSKTSGEMALELEEVSEAAEPAIAAARTPRKGTRTTKTGTTSRSTTTGRSTTTSRSTASGRSTTTGRSTTPRS</sequence>
<evidence type="ECO:0000313" key="2">
    <source>
        <dbReference type="EMBL" id="GAA4180151.1"/>
    </source>
</evidence>
<feature type="compositionally biased region" description="Low complexity" evidence="1">
    <location>
        <begin position="119"/>
        <end position="128"/>
    </location>
</feature>
<protein>
    <recommendedName>
        <fullName evidence="4">Heparin-binding hemagglutinin</fullName>
    </recommendedName>
</protein>